<proteinExistence type="predicted"/>
<gene>
    <name evidence="1" type="ORF">DSO57_1012411</name>
</gene>
<evidence type="ECO:0000313" key="1">
    <source>
        <dbReference type="EMBL" id="KAJ9089493.1"/>
    </source>
</evidence>
<accession>A0ACC2URN6</accession>
<reference evidence="1" key="1">
    <citation type="submission" date="2022-04" db="EMBL/GenBank/DDBJ databases">
        <title>Genome of the entomopathogenic fungus Entomophthora muscae.</title>
        <authorList>
            <person name="Elya C."/>
            <person name="Lovett B.R."/>
            <person name="Lee E."/>
            <person name="Macias A.M."/>
            <person name="Hajek A.E."/>
            <person name="De Bivort B.L."/>
            <person name="Kasson M.T."/>
            <person name="De Fine Licht H.H."/>
            <person name="Stajich J.E."/>
        </authorList>
    </citation>
    <scope>NUCLEOTIDE SEQUENCE</scope>
    <source>
        <strain evidence="1">Berkeley</strain>
    </source>
</reference>
<name>A0ACC2URN6_9FUNG</name>
<sequence>MKSQLVALIAHICSFGVLGLARVLVNNKVEPGTELFAFVDIQTQGRVELHDLAVEKGRWANTDLDFQFSRDLLPPGVLSLDKKTCTKNSIDCLQVNDIYFYFHSSVQASDPVYCSASRSCFVHNDVDISHSWQVASPGKLTKKEWATILKRKLNIPLLKNLMPPELAHPGKNGSVFLLWFKPISWVVEGIYQTRVLNETVKSPFRAQFPLISSNHLNGLYGTIDLCTNNLEHPEFLVLDGAISNLLKIQSFYCQDDCLY</sequence>
<protein>
    <submittedName>
        <fullName evidence="1">Uncharacterized protein</fullName>
    </submittedName>
</protein>
<dbReference type="Proteomes" id="UP001165960">
    <property type="component" value="Unassembled WGS sequence"/>
</dbReference>
<evidence type="ECO:0000313" key="2">
    <source>
        <dbReference type="Proteomes" id="UP001165960"/>
    </source>
</evidence>
<organism evidence="1 2">
    <name type="scientific">Entomophthora muscae</name>
    <dbReference type="NCBI Taxonomy" id="34485"/>
    <lineage>
        <taxon>Eukaryota</taxon>
        <taxon>Fungi</taxon>
        <taxon>Fungi incertae sedis</taxon>
        <taxon>Zoopagomycota</taxon>
        <taxon>Entomophthoromycotina</taxon>
        <taxon>Entomophthoromycetes</taxon>
        <taxon>Entomophthorales</taxon>
        <taxon>Entomophthoraceae</taxon>
        <taxon>Entomophthora</taxon>
    </lineage>
</organism>
<keyword evidence="2" id="KW-1185">Reference proteome</keyword>
<dbReference type="EMBL" id="QTSX02000044">
    <property type="protein sequence ID" value="KAJ9089493.1"/>
    <property type="molecule type" value="Genomic_DNA"/>
</dbReference>
<comment type="caution">
    <text evidence="1">The sequence shown here is derived from an EMBL/GenBank/DDBJ whole genome shotgun (WGS) entry which is preliminary data.</text>
</comment>